<dbReference type="Pfam" id="PF23247">
    <property type="entry name" value="LRR_RPS2"/>
    <property type="match status" value="1"/>
</dbReference>
<name>A0A5J9SPL6_9POAL</name>
<dbReference type="Gene3D" id="3.80.10.10">
    <property type="entry name" value="Ribonuclease Inhibitor"/>
    <property type="match status" value="2"/>
</dbReference>
<feature type="non-terminal residue" evidence="3">
    <location>
        <position position="1"/>
    </location>
</feature>
<evidence type="ECO:0000256" key="1">
    <source>
        <dbReference type="SAM" id="MobiDB-lite"/>
    </source>
</evidence>
<keyword evidence="4" id="KW-1185">Reference proteome</keyword>
<accession>A0A5J9SPL6</accession>
<dbReference type="EMBL" id="RWGY01000522">
    <property type="protein sequence ID" value="TVU00938.1"/>
    <property type="molecule type" value="Genomic_DNA"/>
</dbReference>
<dbReference type="PANTHER" id="PTHR33463">
    <property type="entry name" value="NB-ARC DOMAIN-CONTAINING PROTEIN-RELATED"/>
    <property type="match status" value="1"/>
</dbReference>
<feature type="region of interest" description="Disordered" evidence="1">
    <location>
        <begin position="737"/>
        <end position="767"/>
    </location>
</feature>
<dbReference type="InterPro" id="IPR032675">
    <property type="entry name" value="LRR_dom_sf"/>
</dbReference>
<dbReference type="PANTHER" id="PTHR33463:SF148">
    <property type="entry name" value="NB-ARC DOMAIN-CONTAINING PROTEIN"/>
    <property type="match status" value="1"/>
</dbReference>
<sequence>MLSLESTNMMEKEYPEHRVEILIKADSIADAATEIISFLEGTGTGRSLTYFDGWFGLGASAVLRAIAKRLRSSSSQASTTGLTTGLGKIIHIDCSLWQSKRALQKAIAKELQLPPHTMAIFDHHDEEDDFDGVGESARGVIPLVTKAILDNLYNHRFLVIFHNGSGEYIDLSECGVPVIGLLGMRVLWTSRGRFRLHGIQDEDVKKLAGMSDFAVSAELSSDFIFDKLVSLLHAEAMEVTSYIGIPEPDLSPKIAMECFLYTVLMRGEGYGGAYGIDWATHAANYWVCDGIIQTQIADNGNRSAWEIADALHRNMNLQMDWHPIWVVNIRDVIGLCREQWECCGRWVSANQKNVHQQHHKEKKGKHYGIAVAQVPPQVTSFFCSGAGPTVDNINATMTLEAGIFEHSDRSMLLSVIHLSYCTFSFSRPPFLSCSNLRFLLLDHCEDSDEEHIGHNHHDSSGACFRKLWVLDLRYTFWHWLLSKERMDLMTELREFSVKGVENWNIHQQLFSYDAVKNIIYWLPKLRLLSKLRVPSAVAVCFPDLSSSSLKTIIVDNNWVYIEDNIGHDVLPPSLESFSFTCDYADSTNIMIVSFRACAKLEIMLLKGLFWNLLELDLSGTAVKTLDLSAIQAPRLRRLFLVGCEKLCAILWPQEGKNKLELEVLRMDTTQATIEDSDGAIVGLPSSTAAAAAATLEPCNFHVYVLLWDARILRSLLHVGIAKYLHVEISSTAYASRSSTGVEGGCKGSSSQGRGSCGEQVPVASSSSSILRRQKPIGDNTIPIPTPAITWTMWPCPPVPFSESCVHCYVSIVQDELRTEIGLPQGQNTPSLPDFVHDRARSLYLHDSLFVTCIPGHTSPAYAIDLSWGSLWWCRLERCPNLQGTVFTAPRIGGRFNVFLDLKAFWASQLPKARCIWDWSMSSFRPGYWSFNYLVFLHLENCPRLLHVLPLCPSNNRGCYSLETLKIICCSDLREVFPLVDLESEQQQQQKPRNFPSLRRIHLHELSALQRICGNRMSAPKLETVRIRGCWGLKHLPAVVRRSSRSPGGSSSVPEVDCEKEWWDNLEWDGEEADHHPSRYKPTHSAYYKKTLRRASVLR</sequence>
<evidence type="ECO:0000313" key="3">
    <source>
        <dbReference type="EMBL" id="TVU00938.1"/>
    </source>
</evidence>
<protein>
    <recommendedName>
        <fullName evidence="2">Disease resistance protein At4g27190-like leucine-rich repeats domain-containing protein</fullName>
    </recommendedName>
</protein>
<evidence type="ECO:0000259" key="2">
    <source>
        <dbReference type="Pfam" id="PF23247"/>
    </source>
</evidence>
<dbReference type="SUPFAM" id="SSF52058">
    <property type="entry name" value="L domain-like"/>
    <property type="match status" value="1"/>
</dbReference>
<dbReference type="AlphaFoldDB" id="A0A5J9SPL6"/>
<dbReference type="OrthoDB" id="695871at2759"/>
<comment type="caution">
    <text evidence="3">The sequence shown here is derived from an EMBL/GenBank/DDBJ whole genome shotgun (WGS) entry which is preliminary data.</text>
</comment>
<gene>
    <name evidence="3" type="ORF">EJB05_53595</name>
</gene>
<feature type="domain" description="Disease resistance protein At4g27190-like leucine-rich repeats" evidence="2">
    <location>
        <begin position="929"/>
        <end position="1035"/>
    </location>
</feature>
<dbReference type="InterPro" id="IPR057135">
    <property type="entry name" value="At4g27190-like_LRR"/>
</dbReference>
<dbReference type="Gramene" id="TVU00938">
    <property type="protein sequence ID" value="TVU00938"/>
    <property type="gene ID" value="EJB05_53595"/>
</dbReference>
<evidence type="ECO:0000313" key="4">
    <source>
        <dbReference type="Proteomes" id="UP000324897"/>
    </source>
</evidence>
<reference evidence="3 4" key="1">
    <citation type="journal article" date="2019" name="Sci. Rep.">
        <title>A high-quality genome of Eragrostis curvula grass provides insights into Poaceae evolution and supports new strategies to enhance forage quality.</title>
        <authorList>
            <person name="Carballo J."/>
            <person name="Santos B.A.C.M."/>
            <person name="Zappacosta D."/>
            <person name="Garbus I."/>
            <person name="Selva J.P."/>
            <person name="Gallo C.A."/>
            <person name="Diaz A."/>
            <person name="Albertini E."/>
            <person name="Caccamo M."/>
            <person name="Echenique V."/>
        </authorList>
    </citation>
    <scope>NUCLEOTIDE SEQUENCE [LARGE SCALE GENOMIC DNA]</scope>
    <source>
        <strain evidence="4">cv. Victoria</strain>
        <tissue evidence="3">Leaf</tissue>
    </source>
</reference>
<proteinExistence type="predicted"/>
<organism evidence="3 4">
    <name type="scientific">Eragrostis curvula</name>
    <name type="common">weeping love grass</name>
    <dbReference type="NCBI Taxonomy" id="38414"/>
    <lineage>
        <taxon>Eukaryota</taxon>
        <taxon>Viridiplantae</taxon>
        <taxon>Streptophyta</taxon>
        <taxon>Embryophyta</taxon>
        <taxon>Tracheophyta</taxon>
        <taxon>Spermatophyta</taxon>
        <taxon>Magnoliopsida</taxon>
        <taxon>Liliopsida</taxon>
        <taxon>Poales</taxon>
        <taxon>Poaceae</taxon>
        <taxon>PACMAD clade</taxon>
        <taxon>Chloridoideae</taxon>
        <taxon>Eragrostideae</taxon>
        <taxon>Eragrostidinae</taxon>
        <taxon>Eragrostis</taxon>
    </lineage>
</organism>
<dbReference type="Proteomes" id="UP000324897">
    <property type="component" value="Unassembled WGS sequence"/>
</dbReference>
<dbReference type="InterPro" id="IPR050905">
    <property type="entry name" value="Plant_NBS-LRR"/>
</dbReference>